<evidence type="ECO:0000313" key="1">
    <source>
        <dbReference type="EMBL" id="CAF0985144.1"/>
    </source>
</evidence>
<protein>
    <submittedName>
        <fullName evidence="1">Uncharacterized protein</fullName>
    </submittedName>
</protein>
<keyword evidence="2" id="KW-1185">Reference proteome</keyword>
<evidence type="ECO:0000313" key="2">
    <source>
        <dbReference type="Proteomes" id="UP000663870"/>
    </source>
</evidence>
<comment type="caution">
    <text evidence="1">The sequence shown here is derived from an EMBL/GenBank/DDBJ whole genome shotgun (WGS) entry which is preliminary data.</text>
</comment>
<name>A0A814FN18_9BILA</name>
<reference evidence="1" key="1">
    <citation type="submission" date="2021-02" db="EMBL/GenBank/DDBJ databases">
        <authorList>
            <person name="Nowell W R."/>
        </authorList>
    </citation>
    <scope>NUCLEOTIDE SEQUENCE</scope>
</reference>
<gene>
    <name evidence="1" type="ORF">JXQ802_LOCUS13388</name>
</gene>
<dbReference type="AlphaFoldDB" id="A0A814FN18"/>
<dbReference type="EMBL" id="CAJNOL010000287">
    <property type="protein sequence ID" value="CAF0985144.1"/>
    <property type="molecule type" value="Genomic_DNA"/>
</dbReference>
<organism evidence="1 2">
    <name type="scientific">Rotaria sordida</name>
    <dbReference type="NCBI Taxonomy" id="392033"/>
    <lineage>
        <taxon>Eukaryota</taxon>
        <taxon>Metazoa</taxon>
        <taxon>Spiralia</taxon>
        <taxon>Gnathifera</taxon>
        <taxon>Rotifera</taxon>
        <taxon>Eurotatoria</taxon>
        <taxon>Bdelloidea</taxon>
        <taxon>Philodinida</taxon>
        <taxon>Philodinidae</taxon>
        <taxon>Rotaria</taxon>
    </lineage>
</organism>
<accession>A0A814FN18</accession>
<proteinExistence type="predicted"/>
<dbReference type="Proteomes" id="UP000663870">
    <property type="component" value="Unassembled WGS sequence"/>
</dbReference>
<sequence length="216" mass="25332">MIYFLNELIKDFNIRYSDGFILRIHHDNTINATDVICPYECKHPNVDFCNMMHKLYIPPKVWRFVPAGHPLVDIIMSRDLDSTLTALERVAVDDYISIPGGMWGFRPSLNRNLSRILHYKIHDQFLIKRFDGIYDQAFLRKHVWPFERQSAVAHDTFLCKRDFGHISRPFPTQRPSAYETNCVVGCSRPCCGHGILSFEQCPIECRPKDHPEWLYC</sequence>